<dbReference type="InterPro" id="IPR009594">
    <property type="entry name" value="Tscrpt_reg_HTH_AraC_N"/>
</dbReference>
<accession>A0ABT5IB51</accession>
<organism evidence="6 7">
    <name type="scientific">Asticcacaulis currens</name>
    <dbReference type="NCBI Taxonomy" id="2984210"/>
    <lineage>
        <taxon>Bacteria</taxon>
        <taxon>Pseudomonadati</taxon>
        <taxon>Pseudomonadota</taxon>
        <taxon>Alphaproteobacteria</taxon>
        <taxon>Caulobacterales</taxon>
        <taxon>Caulobacteraceae</taxon>
        <taxon>Asticcacaulis</taxon>
    </lineage>
</organism>
<protein>
    <submittedName>
        <fullName evidence="6">AraC family transcriptional regulator</fullName>
    </submittedName>
</protein>
<dbReference type="InterPro" id="IPR009057">
    <property type="entry name" value="Homeodomain-like_sf"/>
</dbReference>
<feature type="domain" description="HTH araC/xylS-type" evidence="5">
    <location>
        <begin position="196"/>
        <end position="294"/>
    </location>
</feature>
<dbReference type="PANTHER" id="PTHR43436:SF1">
    <property type="entry name" value="TRANSCRIPTIONAL REGULATORY PROTEIN"/>
    <property type="match status" value="1"/>
</dbReference>
<gene>
    <name evidence="6" type="ORF">PQU94_03810</name>
</gene>
<dbReference type="PROSITE" id="PS01124">
    <property type="entry name" value="HTH_ARAC_FAMILY_2"/>
    <property type="match status" value="1"/>
</dbReference>
<dbReference type="SUPFAM" id="SSF46689">
    <property type="entry name" value="Homeodomain-like"/>
    <property type="match status" value="2"/>
</dbReference>
<dbReference type="InterPro" id="IPR018062">
    <property type="entry name" value="HTH_AraC-typ_CS"/>
</dbReference>
<comment type="caution">
    <text evidence="6">The sequence shown here is derived from an EMBL/GenBank/DDBJ whole genome shotgun (WGS) entry which is preliminary data.</text>
</comment>
<dbReference type="Proteomes" id="UP001216595">
    <property type="component" value="Unassembled WGS sequence"/>
</dbReference>
<keyword evidence="1" id="KW-0805">Transcription regulation</keyword>
<name>A0ABT5IB51_9CAUL</name>
<dbReference type="RefSeq" id="WP_272740175.1">
    <property type="nucleotide sequence ID" value="NZ_JAQQKW010000002.1"/>
</dbReference>
<evidence type="ECO:0000313" key="7">
    <source>
        <dbReference type="Proteomes" id="UP001216595"/>
    </source>
</evidence>
<dbReference type="PROSITE" id="PS00041">
    <property type="entry name" value="HTH_ARAC_FAMILY_1"/>
    <property type="match status" value="1"/>
</dbReference>
<dbReference type="SMART" id="SM00342">
    <property type="entry name" value="HTH_ARAC"/>
    <property type="match status" value="1"/>
</dbReference>
<feature type="region of interest" description="Disordered" evidence="4">
    <location>
        <begin position="285"/>
        <end position="305"/>
    </location>
</feature>
<evidence type="ECO:0000256" key="3">
    <source>
        <dbReference type="ARBA" id="ARBA00023163"/>
    </source>
</evidence>
<keyword evidence="3" id="KW-0804">Transcription</keyword>
<feature type="compositionally biased region" description="Polar residues" evidence="4">
    <location>
        <begin position="295"/>
        <end position="305"/>
    </location>
</feature>
<reference evidence="6 7" key="1">
    <citation type="submission" date="2023-01" db="EMBL/GenBank/DDBJ databases">
        <title>Novel species of the genus Asticcacaulis isolated from rivers.</title>
        <authorList>
            <person name="Lu H."/>
        </authorList>
    </citation>
    <scope>NUCLEOTIDE SEQUENCE [LARGE SCALE GENOMIC DNA]</scope>
    <source>
        <strain evidence="6 7">DXS10W</strain>
    </source>
</reference>
<evidence type="ECO:0000256" key="2">
    <source>
        <dbReference type="ARBA" id="ARBA00023125"/>
    </source>
</evidence>
<dbReference type="EMBL" id="JAQQKW010000002">
    <property type="protein sequence ID" value="MDC7693407.1"/>
    <property type="molecule type" value="Genomic_DNA"/>
</dbReference>
<evidence type="ECO:0000259" key="5">
    <source>
        <dbReference type="PROSITE" id="PS01124"/>
    </source>
</evidence>
<evidence type="ECO:0000256" key="4">
    <source>
        <dbReference type="SAM" id="MobiDB-lite"/>
    </source>
</evidence>
<keyword evidence="2" id="KW-0238">DNA-binding</keyword>
<evidence type="ECO:0000256" key="1">
    <source>
        <dbReference type="ARBA" id="ARBA00023015"/>
    </source>
</evidence>
<dbReference type="InterPro" id="IPR018060">
    <property type="entry name" value="HTH_AraC"/>
</dbReference>
<dbReference type="PANTHER" id="PTHR43436">
    <property type="entry name" value="ARAC-FAMILY TRANSCRIPTIONAL REGULATOR"/>
    <property type="match status" value="1"/>
</dbReference>
<dbReference type="Gene3D" id="1.10.10.60">
    <property type="entry name" value="Homeodomain-like"/>
    <property type="match status" value="1"/>
</dbReference>
<proteinExistence type="predicted"/>
<dbReference type="Pfam" id="PF12833">
    <property type="entry name" value="HTH_18"/>
    <property type="match status" value="1"/>
</dbReference>
<dbReference type="Pfam" id="PF06719">
    <property type="entry name" value="AraC_N"/>
    <property type="match status" value="1"/>
</dbReference>
<keyword evidence="7" id="KW-1185">Reference proteome</keyword>
<sequence length="305" mass="33586">MTQTASCLSADLAPLATHIQRQWQAHGRESPIPGLFLTCAEAPSGPIHAVYRPSLCVVVQGAKTSQLGERLYQYEAGKCLIASLEVPVRAHIVRASPEAPYLAFSLSIDSELVADLLLEHGPADAPNACDALEVQSLPADLIDPLMRLMALCDRPRDRPVLAPLIRREIVWRLLNSPLGRNLRQIGFADTRLSRIGRTIAHIRDHYDAPLNVPSLAALAGMSPATFHRHFKAATALSPVQFQKTLRLQEARRRLLLNEADVTQVGYALGYESPSQFSREYRRLFGAPPGRDSTRIRQSLTPEVAA</sequence>
<evidence type="ECO:0000313" key="6">
    <source>
        <dbReference type="EMBL" id="MDC7693407.1"/>
    </source>
</evidence>